<dbReference type="Proteomes" id="UP001162131">
    <property type="component" value="Unassembled WGS sequence"/>
</dbReference>
<reference evidence="1" key="1">
    <citation type="submission" date="2021-09" db="EMBL/GenBank/DDBJ databases">
        <authorList>
            <consortium name="AG Swart"/>
            <person name="Singh M."/>
            <person name="Singh A."/>
            <person name="Seah K."/>
            <person name="Emmerich C."/>
        </authorList>
    </citation>
    <scope>NUCLEOTIDE SEQUENCE</scope>
    <source>
        <strain evidence="1">ATCC30299</strain>
    </source>
</reference>
<comment type="caution">
    <text evidence="1">The sequence shown here is derived from an EMBL/GenBank/DDBJ whole genome shotgun (WGS) entry which is preliminary data.</text>
</comment>
<proteinExistence type="predicted"/>
<name>A0AAU9IKS6_9CILI</name>
<accession>A0AAU9IKS6</accession>
<evidence type="ECO:0000313" key="2">
    <source>
        <dbReference type="Proteomes" id="UP001162131"/>
    </source>
</evidence>
<protein>
    <submittedName>
        <fullName evidence="1">Uncharacterized protein</fullName>
    </submittedName>
</protein>
<sequence length="123" mass="14309">MKHYTARSQSVLLLSDKEKSPILTSVRLQMIDLKLNNNPPLPIIVKNNKNKIHYRSCPKRKIVDTQLWKARVTDSKIQQKIDMQRSVSLKDILKLNSKPNLGLMKRAEYVNKNPRWSTSLQNS</sequence>
<evidence type="ECO:0000313" key="1">
    <source>
        <dbReference type="EMBL" id="CAG9313778.1"/>
    </source>
</evidence>
<gene>
    <name evidence="1" type="ORF">BSTOLATCC_MIC9582</name>
</gene>
<dbReference type="EMBL" id="CAJZBQ010000011">
    <property type="protein sequence ID" value="CAG9313778.1"/>
    <property type="molecule type" value="Genomic_DNA"/>
</dbReference>
<dbReference type="AlphaFoldDB" id="A0AAU9IKS6"/>
<organism evidence="1 2">
    <name type="scientific">Blepharisma stoltei</name>
    <dbReference type="NCBI Taxonomy" id="1481888"/>
    <lineage>
        <taxon>Eukaryota</taxon>
        <taxon>Sar</taxon>
        <taxon>Alveolata</taxon>
        <taxon>Ciliophora</taxon>
        <taxon>Postciliodesmatophora</taxon>
        <taxon>Heterotrichea</taxon>
        <taxon>Heterotrichida</taxon>
        <taxon>Blepharismidae</taxon>
        <taxon>Blepharisma</taxon>
    </lineage>
</organism>
<keyword evidence="2" id="KW-1185">Reference proteome</keyword>